<evidence type="ECO:0000313" key="1">
    <source>
        <dbReference type="EMBL" id="CUN19776.1"/>
    </source>
</evidence>
<proteinExistence type="predicted"/>
<dbReference type="Proteomes" id="UP000095492">
    <property type="component" value="Unassembled WGS sequence"/>
</dbReference>
<dbReference type="RefSeq" id="WP_055290622.1">
    <property type="nucleotide sequence ID" value="NZ_CP173382.1"/>
</dbReference>
<reference evidence="1 2" key="1">
    <citation type="submission" date="2015-09" db="EMBL/GenBank/DDBJ databases">
        <authorList>
            <consortium name="Pathogen Informatics"/>
        </authorList>
    </citation>
    <scope>NUCLEOTIDE SEQUENCE [LARGE SCALE GENOMIC DNA]</scope>
    <source>
        <strain evidence="1 2">2789STDY5608891</strain>
    </source>
</reference>
<sequence length="70" mass="8351">MTMKLVKRLYNRGQKMSTRQVLDTNDLTLKLTAQQHDLKEVWRKDQKTLFGKAMQAEYDHANGNLRHRFC</sequence>
<dbReference type="EMBL" id="CYYA01000018">
    <property type="protein sequence ID" value="CUN19776.1"/>
    <property type="molecule type" value="Genomic_DNA"/>
</dbReference>
<organism evidence="1 2">
    <name type="scientific">Eubacterium ramulus</name>
    <dbReference type="NCBI Taxonomy" id="39490"/>
    <lineage>
        <taxon>Bacteria</taxon>
        <taxon>Bacillati</taxon>
        <taxon>Bacillota</taxon>
        <taxon>Clostridia</taxon>
        <taxon>Eubacteriales</taxon>
        <taxon>Eubacteriaceae</taxon>
        <taxon>Eubacterium</taxon>
    </lineage>
</organism>
<gene>
    <name evidence="1" type="ORF">ERS852448_02335</name>
</gene>
<protein>
    <submittedName>
        <fullName evidence="1">Uncharacterized protein</fullName>
    </submittedName>
</protein>
<evidence type="ECO:0000313" key="2">
    <source>
        <dbReference type="Proteomes" id="UP000095492"/>
    </source>
</evidence>
<accession>A0A173UZN8</accession>
<dbReference type="GeneID" id="97392255"/>
<dbReference type="AlphaFoldDB" id="A0A173UZN8"/>
<name>A0A173UZN8_EUBRA</name>